<proteinExistence type="evidence at transcript level"/>
<dbReference type="Gene3D" id="2.10.109.10">
    <property type="entry name" value="Umud Fragment, subunit A"/>
    <property type="match status" value="1"/>
</dbReference>
<organism evidence="2">
    <name type="scientific">Wheat rosette stunt virus</name>
    <dbReference type="NCBI Taxonomy" id="75890"/>
    <lineage>
        <taxon>Viruses</taxon>
        <taxon>Riboviria</taxon>
        <taxon>Orthornavirae</taxon>
        <taxon>Negarnaviricota</taxon>
        <taxon>Haploviricotina</taxon>
        <taxon>Monjiviricetes</taxon>
        <taxon>Mononegavirales</taxon>
        <taxon>Rhabdoviridae</taxon>
    </lineage>
</organism>
<reference evidence="2" key="1">
    <citation type="submission" date="1998-04" db="EMBL/GenBank/DDBJ databases">
        <authorList>
            <person name="Gong Z.X."/>
        </authorList>
    </citation>
    <scope>NUCLEOTIDE SEQUENCE</scope>
</reference>
<feature type="transmembrane region" description="Helical" evidence="1">
    <location>
        <begin position="40"/>
        <end position="59"/>
    </location>
</feature>
<keyword evidence="1" id="KW-0812">Transmembrane</keyword>
<evidence type="ECO:0000313" key="2">
    <source>
        <dbReference type="EMBL" id="AAF28467.1"/>
    </source>
</evidence>
<name>Q9JFR8_9RHAB</name>
<keyword evidence="1" id="KW-0472">Membrane</keyword>
<sequence>TFTKGDAERWVSTTKKASDSAFWLEVEGNSMTAPNGSKPSLAVIVHLSSSVEVIFLGLSSSFRRSLICFRNYFIVILYHAYDNLLMSNLLILNKLFSWLHQIKSRMMLAKSHRHPLDCLFVCQESYSSYTFCHRLLLRHVIIRNLLAYYRPIVFLIYKVDDTVLRCTGDSMILRHIVIVHRIYIYIIICINRVACSATVAHRRYGRARRHVVCRNVVRLAGELPIVRVLNDFQLLPILHIFCMREFVPPPTDHLSLYATVPRLLCAGATLQTSFSVHATVANDLPRNWLASYYRFCKNSPPHIKSIRSLPISVVISIFIIFMIPRKNLPSLLARIQYSFPIIGKSFKSIIGFRFASINSDCSCRKRCGRTIFPYNFYERVSLSNHFTQVLPCLQTIPVSNIK</sequence>
<dbReference type="MEROPS" id="S24.002"/>
<keyword evidence="1" id="KW-1133">Transmembrane helix</keyword>
<gene>
    <name evidence="2" type="primary">N</name>
</gene>
<feature type="transmembrane region" description="Helical" evidence="1">
    <location>
        <begin position="182"/>
        <end position="200"/>
    </location>
</feature>
<feature type="transmembrane region" description="Helical" evidence="1">
    <location>
        <begin position="306"/>
        <end position="324"/>
    </location>
</feature>
<keyword evidence="2" id="KW-0946">Virion</keyword>
<protein>
    <submittedName>
        <fullName evidence="2">Nucleocapsid protein</fullName>
    </submittedName>
</protein>
<dbReference type="EMBL" id="AF059603">
    <property type="protein sequence ID" value="AAF28467.1"/>
    <property type="molecule type" value="mRNA"/>
</dbReference>
<feature type="non-terminal residue" evidence="2">
    <location>
        <position position="1"/>
    </location>
</feature>
<evidence type="ECO:0000256" key="1">
    <source>
        <dbReference type="SAM" id="Phobius"/>
    </source>
</evidence>
<dbReference type="GO" id="GO:0019013">
    <property type="term" value="C:viral nucleocapsid"/>
    <property type="evidence" value="ECO:0007669"/>
    <property type="project" value="UniProtKB-KW"/>
</dbReference>
<accession>Q9JFR8</accession>
<keyword evidence="2" id="KW-0543">Viral nucleoprotein</keyword>